<dbReference type="Proteomes" id="UP000051751">
    <property type="component" value="Unassembled WGS sequence"/>
</dbReference>
<dbReference type="EMBL" id="JQAZ01000001">
    <property type="protein sequence ID" value="KRN33744.1"/>
    <property type="molecule type" value="Genomic_DNA"/>
</dbReference>
<dbReference type="PATRIC" id="fig|81857.3.peg.621"/>
<feature type="compositionally biased region" description="Acidic residues" evidence="1">
    <location>
        <begin position="178"/>
        <end position="189"/>
    </location>
</feature>
<name>A0A0R2FMA1_9LACO</name>
<evidence type="ECO:0000313" key="3">
    <source>
        <dbReference type="EMBL" id="KRN33744.1"/>
    </source>
</evidence>
<protein>
    <submittedName>
        <fullName evidence="2">Metal-binding protein</fullName>
    </submittedName>
</protein>
<evidence type="ECO:0000313" key="2">
    <source>
        <dbReference type="EMBL" id="KRN29727.1"/>
    </source>
</evidence>
<proteinExistence type="predicted"/>
<dbReference type="OrthoDB" id="9790372at2"/>
<gene>
    <name evidence="2" type="ORF">IV38_GL000615</name>
    <name evidence="3" type="ORF">IV40_GL000052</name>
</gene>
<dbReference type="AlphaFoldDB" id="A0A0R2FMA1"/>
<sequence>MLKWQLSQLDKYYDRPLTFDETVSVKSDLMQRDDEILDATPVHVTGQIQQENGDWVATVRIQGQLTVPSTRSLKPVELPVDEQFSEIYADPETASLDRYEDTDVVIPLKEHALDLMPAVEDHLLLSVPLRVLSTDEQQSDAMPKGNDWEVISESEYAKRQQESRRENSQFAKLKDLLPDDDNGQDDSQK</sequence>
<feature type="region of interest" description="Disordered" evidence="1">
    <location>
        <begin position="155"/>
        <end position="189"/>
    </location>
</feature>
<evidence type="ECO:0000313" key="4">
    <source>
        <dbReference type="Proteomes" id="UP000051645"/>
    </source>
</evidence>
<evidence type="ECO:0000313" key="5">
    <source>
        <dbReference type="Proteomes" id="UP000051751"/>
    </source>
</evidence>
<reference evidence="4 5" key="1">
    <citation type="journal article" date="2015" name="Genome Announc.">
        <title>Expanding the biotechnology potential of lactobacilli through comparative genomics of 213 strains and associated genera.</title>
        <authorList>
            <person name="Sun Z."/>
            <person name="Harris H.M."/>
            <person name="McCann A."/>
            <person name="Guo C."/>
            <person name="Argimon S."/>
            <person name="Zhang W."/>
            <person name="Yang X."/>
            <person name="Jeffery I.B."/>
            <person name="Cooney J.C."/>
            <person name="Kagawa T.F."/>
            <person name="Liu W."/>
            <person name="Song Y."/>
            <person name="Salvetti E."/>
            <person name="Wrobel A."/>
            <person name="Rasinkangas P."/>
            <person name="Parkhill J."/>
            <person name="Rea M.C."/>
            <person name="O'Sullivan O."/>
            <person name="Ritari J."/>
            <person name="Douillard F.P."/>
            <person name="Paul Ross R."/>
            <person name="Yang R."/>
            <person name="Briner A.E."/>
            <person name="Felis G.E."/>
            <person name="de Vos W.M."/>
            <person name="Barrangou R."/>
            <person name="Klaenhammer T.R."/>
            <person name="Caufield P.W."/>
            <person name="Cui Y."/>
            <person name="Zhang H."/>
            <person name="O'Toole P.W."/>
        </authorList>
    </citation>
    <scope>NUCLEOTIDE SEQUENCE [LARGE SCALE GENOMIC DNA]</scope>
    <source>
        <strain evidence="2 5">ATCC BAA-66</strain>
        <strain evidence="3 4">DSM 13344</strain>
    </source>
</reference>
<comment type="caution">
    <text evidence="2">The sequence shown here is derived from an EMBL/GenBank/DDBJ whole genome shotgun (WGS) entry which is preliminary data.</text>
</comment>
<dbReference type="Proteomes" id="UP000051645">
    <property type="component" value="Unassembled WGS sequence"/>
</dbReference>
<dbReference type="STRING" id="81857.IV38_GL000615"/>
<dbReference type="RefSeq" id="WP_057768194.1">
    <property type="nucleotide sequence ID" value="NZ_JQAT01000001.1"/>
</dbReference>
<feature type="compositionally biased region" description="Basic and acidic residues" evidence="1">
    <location>
        <begin position="155"/>
        <end position="177"/>
    </location>
</feature>
<accession>A0A0R2FMA1</accession>
<keyword evidence="4" id="KW-1185">Reference proteome</keyword>
<evidence type="ECO:0000256" key="1">
    <source>
        <dbReference type="SAM" id="MobiDB-lite"/>
    </source>
</evidence>
<dbReference type="EMBL" id="JQAT01000001">
    <property type="protein sequence ID" value="KRN29727.1"/>
    <property type="molecule type" value="Genomic_DNA"/>
</dbReference>
<dbReference type="InterPro" id="IPR003772">
    <property type="entry name" value="YceD"/>
</dbReference>
<organism evidence="2 5">
    <name type="scientific">Lactobacillus selangorensis</name>
    <dbReference type="NCBI Taxonomy" id="81857"/>
    <lineage>
        <taxon>Bacteria</taxon>
        <taxon>Bacillati</taxon>
        <taxon>Bacillota</taxon>
        <taxon>Bacilli</taxon>
        <taxon>Lactobacillales</taxon>
        <taxon>Lactobacillaceae</taxon>
        <taxon>Lactobacillus</taxon>
    </lineage>
</organism>
<dbReference type="Pfam" id="PF02620">
    <property type="entry name" value="YceD"/>
    <property type="match status" value="1"/>
</dbReference>